<dbReference type="PRINTS" id="PR00411">
    <property type="entry name" value="PNDRDTASEI"/>
</dbReference>
<dbReference type="EMBL" id="LK996017">
    <property type="protein sequence ID" value="CDX00789.1"/>
    <property type="molecule type" value="Genomic_DNA"/>
</dbReference>
<dbReference type="PATRIC" id="fig|49338.4.peg.971"/>
<evidence type="ECO:0000256" key="3">
    <source>
        <dbReference type="ARBA" id="ARBA00022827"/>
    </source>
</evidence>
<feature type="domain" description="FAD-dependent oxidoreductase 2 FAD-binding" evidence="5">
    <location>
        <begin position="59"/>
        <end position="522"/>
    </location>
</feature>
<dbReference type="GO" id="GO:0008202">
    <property type="term" value="P:steroid metabolic process"/>
    <property type="evidence" value="ECO:0007669"/>
    <property type="project" value="UniProtKB-ARBA"/>
</dbReference>
<keyword evidence="4" id="KW-0560">Oxidoreductase</keyword>
<dbReference type="SUPFAM" id="SSF56425">
    <property type="entry name" value="Succinate dehydrogenase/fumarate reductase flavoprotein, catalytic domain"/>
    <property type="match status" value="1"/>
</dbReference>
<reference evidence="6" key="1">
    <citation type="submission" date="2014-07" db="EMBL/GenBank/DDBJ databases">
        <authorList>
            <person name="Hornung V.Bastian."/>
        </authorList>
    </citation>
    <scope>NUCLEOTIDE SEQUENCE</scope>
    <source>
        <strain evidence="6">PCE-S</strain>
    </source>
</reference>
<dbReference type="InterPro" id="IPR006311">
    <property type="entry name" value="TAT_signal"/>
</dbReference>
<dbReference type="RefSeq" id="WP_208925349.1">
    <property type="nucleotide sequence ID" value="NZ_LK996017.1"/>
</dbReference>
<sequence>MTTSNNSKGISRKDFIKGAAFGIAGIATMGLAGCSTDAAKNNPPAPAPAEGIAWDHETDVVVVGFGGSGGAAAWEAGNAGSEVIILELAKGAGGSTNICGGLVTIGGGNALQKAAGFEDSPENFYNYLTAALGTGADEEQCRIFAEQSPAMYTWLTEKIGVKFNRGVNPLWPDTPNPTAGLTCTGDEYHMDYAAVSKAVHRTGWVDSETRPGGRDGSGFFQPLLRAVEALPQVKIMYETAGEQLIYDHDQKRVLGIKAKKGDKTLSIKARKAVVLTAGGFAKNEDMVRTYCPAFNGVLALGTAGDNGAGIKMGQAVGAALQNMHMAFSTSTAYAYITQEGCAGGPLSQGIIVNQFGSRYVAEDHYHSWIAEYMLQNHQPQKHLPSYLLFDAQMYDTLPEKSKESLEKAKVTKANSIEELAKALGTSEGVLENTVQFYNSKAAEGKDPLLNKQSKFIKPIATAPFYALEIVPTSMFTVGGLRINTKAQVLSAETGAPITGLYSAGRNAANVIAQQYGGSGTSVATCFVFGRVAGQNAAAEAAI</sequence>
<dbReference type="Gene3D" id="3.50.50.60">
    <property type="entry name" value="FAD/NAD(P)-binding domain"/>
    <property type="match status" value="1"/>
</dbReference>
<comment type="cofactor">
    <cofactor evidence="1">
        <name>FAD</name>
        <dbReference type="ChEBI" id="CHEBI:57692"/>
    </cofactor>
</comment>
<evidence type="ECO:0000259" key="5">
    <source>
        <dbReference type="Pfam" id="PF00890"/>
    </source>
</evidence>
<organism evidence="6">
    <name type="scientific">Desulfitobacterium hafniense</name>
    <name type="common">Desulfitobacterium frappieri</name>
    <dbReference type="NCBI Taxonomy" id="49338"/>
    <lineage>
        <taxon>Bacteria</taxon>
        <taxon>Bacillati</taxon>
        <taxon>Bacillota</taxon>
        <taxon>Clostridia</taxon>
        <taxon>Eubacteriales</taxon>
        <taxon>Desulfitobacteriaceae</taxon>
        <taxon>Desulfitobacterium</taxon>
    </lineage>
</organism>
<dbReference type="PANTHER" id="PTHR43400:SF10">
    <property type="entry name" value="3-OXOSTEROID 1-DEHYDROGENASE"/>
    <property type="match status" value="1"/>
</dbReference>
<evidence type="ECO:0000256" key="1">
    <source>
        <dbReference type="ARBA" id="ARBA00001974"/>
    </source>
</evidence>
<dbReference type="PROSITE" id="PS51318">
    <property type="entry name" value="TAT"/>
    <property type="match status" value="1"/>
</dbReference>
<dbReference type="InterPro" id="IPR027477">
    <property type="entry name" value="Succ_DH/fumarate_Rdtase_cat_sf"/>
</dbReference>
<evidence type="ECO:0000256" key="2">
    <source>
        <dbReference type="ARBA" id="ARBA00022630"/>
    </source>
</evidence>
<name>A0A098AW10_DESHA</name>
<dbReference type="SUPFAM" id="SSF51905">
    <property type="entry name" value="FAD/NAD(P)-binding domain"/>
    <property type="match status" value="1"/>
</dbReference>
<proteinExistence type="predicted"/>
<keyword evidence="3" id="KW-0274">FAD</keyword>
<dbReference type="InterPro" id="IPR050315">
    <property type="entry name" value="FAD-oxidoreductase_2"/>
</dbReference>
<gene>
    <name evidence="6" type="ORF">DPCES_0902</name>
</gene>
<keyword evidence="2" id="KW-0285">Flavoprotein</keyword>
<evidence type="ECO:0000256" key="4">
    <source>
        <dbReference type="ARBA" id="ARBA00023002"/>
    </source>
</evidence>
<dbReference type="AlphaFoldDB" id="A0A098AW10"/>
<dbReference type="NCBIfam" id="NF005509">
    <property type="entry name" value="PRK07121.1-2"/>
    <property type="match status" value="1"/>
</dbReference>
<dbReference type="PANTHER" id="PTHR43400">
    <property type="entry name" value="FUMARATE REDUCTASE"/>
    <property type="match status" value="1"/>
</dbReference>
<dbReference type="GO" id="GO:0033765">
    <property type="term" value="F:steroid dehydrogenase activity, acting on the CH-CH group of donors"/>
    <property type="evidence" value="ECO:0007669"/>
    <property type="project" value="UniProtKB-ARBA"/>
</dbReference>
<dbReference type="InterPro" id="IPR003953">
    <property type="entry name" value="FAD-dep_OxRdtase_2_FAD-bd"/>
</dbReference>
<evidence type="ECO:0000313" key="6">
    <source>
        <dbReference type="EMBL" id="CDX00789.1"/>
    </source>
</evidence>
<dbReference type="Gene3D" id="3.90.700.10">
    <property type="entry name" value="Succinate dehydrogenase/fumarate reductase flavoprotein, catalytic domain"/>
    <property type="match status" value="1"/>
</dbReference>
<dbReference type="Pfam" id="PF00890">
    <property type="entry name" value="FAD_binding_2"/>
    <property type="match status" value="1"/>
</dbReference>
<protein>
    <submittedName>
        <fullName evidence="6">Succinate dehydrogenase</fullName>
    </submittedName>
</protein>
<dbReference type="InterPro" id="IPR036188">
    <property type="entry name" value="FAD/NAD-bd_sf"/>
</dbReference>
<accession>A0A098AW10</accession>